<comment type="caution">
    <text evidence="1">The sequence shown here is derived from an EMBL/GenBank/DDBJ whole genome shotgun (WGS) entry which is preliminary data.</text>
</comment>
<dbReference type="AlphaFoldDB" id="A0A4Z2HXR4"/>
<evidence type="ECO:0000313" key="2">
    <source>
        <dbReference type="Proteomes" id="UP000314294"/>
    </source>
</evidence>
<keyword evidence="2" id="KW-1185">Reference proteome</keyword>
<accession>A0A4Z2HXR4</accession>
<organism evidence="1 2">
    <name type="scientific">Liparis tanakae</name>
    <name type="common">Tanaka's snailfish</name>
    <dbReference type="NCBI Taxonomy" id="230148"/>
    <lineage>
        <taxon>Eukaryota</taxon>
        <taxon>Metazoa</taxon>
        <taxon>Chordata</taxon>
        <taxon>Craniata</taxon>
        <taxon>Vertebrata</taxon>
        <taxon>Euteleostomi</taxon>
        <taxon>Actinopterygii</taxon>
        <taxon>Neopterygii</taxon>
        <taxon>Teleostei</taxon>
        <taxon>Neoteleostei</taxon>
        <taxon>Acanthomorphata</taxon>
        <taxon>Eupercaria</taxon>
        <taxon>Perciformes</taxon>
        <taxon>Cottioidei</taxon>
        <taxon>Cottales</taxon>
        <taxon>Liparidae</taxon>
        <taxon>Liparis</taxon>
    </lineage>
</organism>
<sequence>MATADANGGRLRESPMSCLRRPDLHSPLVVVDHEDQKAAAAAAAAVVIGPGNDPKPVAGERLDSSVGDAICLEKARGRGPIAMGSGCQLASSDNCFPWQDPVGRERSGAARRVDAGIHFHRSLVIIVSRAPGYSLPICVRAKL</sequence>
<dbReference type="EMBL" id="SRLO01000162">
    <property type="protein sequence ID" value="TNN70487.1"/>
    <property type="molecule type" value="Genomic_DNA"/>
</dbReference>
<reference evidence="1 2" key="1">
    <citation type="submission" date="2019-03" db="EMBL/GenBank/DDBJ databases">
        <title>First draft genome of Liparis tanakae, snailfish: a comprehensive survey of snailfish specific genes.</title>
        <authorList>
            <person name="Kim W."/>
            <person name="Song I."/>
            <person name="Jeong J.-H."/>
            <person name="Kim D."/>
            <person name="Kim S."/>
            <person name="Ryu S."/>
            <person name="Song J.Y."/>
            <person name="Lee S.K."/>
        </authorList>
    </citation>
    <scope>NUCLEOTIDE SEQUENCE [LARGE SCALE GENOMIC DNA]</scope>
    <source>
        <tissue evidence="1">Muscle</tissue>
    </source>
</reference>
<protein>
    <submittedName>
        <fullName evidence="1">Uncharacterized protein</fullName>
    </submittedName>
</protein>
<gene>
    <name evidence="1" type="ORF">EYF80_019222</name>
</gene>
<proteinExistence type="predicted"/>
<name>A0A4Z2HXR4_9TELE</name>
<evidence type="ECO:0000313" key="1">
    <source>
        <dbReference type="EMBL" id="TNN70487.1"/>
    </source>
</evidence>
<dbReference type="Proteomes" id="UP000314294">
    <property type="component" value="Unassembled WGS sequence"/>
</dbReference>